<protein>
    <submittedName>
        <fullName evidence="2">Uncharacterized protein</fullName>
    </submittedName>
</protein>
<comment type="caution">
    <text evidence="2">The sequence shown here is derived from an EMBL/GenBank/DDBJ whole genome shotgun (WGS) entry which is preliminary data.</text>
</comment>
<dbReference type="EMBL" id="WUQX01000001">
    <property type="protein sequence ID" value="MXP76646.1"/>
    <property type="molecule type" value="Genomic_DNA"/>
</dbReference>
<feature type="region of interest" description="Disordered" evidence="1">
    <location>
        <begin position="42"/>
        <end position="62"/>
    </location>
</feature>
<dbReference type="AlphaFoldDB" id="A0A7X3SJS8"/>
<proteinExistence type="predicted"/>
<dbReference type="Proteomes" id="UP000460412">
    <property type="component" value="Unassembled WGS sequence"/>
</dbReference>
<accession>A0A7X3SJS8</accession>
<evidence type="ECO:0000313" key="2">
    <source>
        <dbReference type="EMBL" id="MXP76646.1"/>
    </source>
</evidence>
<reference evidence="2 3" key="1">
    <citation type="submission" date="2019-12" db="EMBL/GenBank/DDBJ databases">
        <title>Sporaefaciens musculi gen. nov., sp. nov., a novel bacterium isolated from the caecum of an obese mouse.</title>
        <authorList>
            <person name="Rasmussen T.S."/>
            <person name="Streidl T."/>
            <person name="Hitch T.C.A."/>
            <person name="Wortmann E."/>
            <person name="Deptula P."/>
            <person name="Hansen M."/>
            <person name="Nielsen D.S."/>
            <person name="Clavel T."/>
            <person name="Vogensen F.K."/>
        </authorList>
    </citation>
    <scope>NUCLEOTIDE SEQUENCE [LARGE SCALE GENOMIC DNA]</scope>
    <source>
        <strain evidence="2 3">WCA-9-b2</strain>
    </source>
</reference>
<evidence type="ECO:0000313" key="3">
    <source>
        <dbReference type="Proteomes" id="UP000460412"/>
    </source>
</evidence>
<gene>
    <name evidence="2" type="ORF">GN277_15015</name>
</gene>
<sequence length="62" mass="7028">MAHPLYGSAQKEHIRFALCCAAVILRRFLFQGSKWLCCPRQQRNGKGGENESVPPLRFIPLS</sequence>
<keyword evidence="3" id="KW-1185">Reference proteome</keyword>
<name>A0A7X3SJS8_9FIRM</name>
<evidence type="ECO:0000256" key="1">
    <source>
        <dbReference type="SAM" id="MobiDB-lite"/>
    </source>
</evidence>
<organism evidence="2 3">
    <name type="scientific">Sporofaciens musculi</name>
    <dbReference type="NCBI Taxonomy" id="2681861"/>
    <lineage>
        <taxon>Bacteria</taxon>
        <taxon>Bacillati</taxon>
        <taxon>Bacillota</taxon>
        <taxon>Clostridia</taxon>
        <taxon>Lachnospirales</taxon>
        <taxon>Lachnospiraceae</taxon>
        <taxon>Sporofaciens</taxon>
    </lineage>
</organism>